<keyword evidence="1" id="KW-0812">Transmembrane</keyword>
<proteinExistence type="predicted"/>
<accession>A0ABD1EKL7</accession>
<feature type="transmembrane region" description="Helical" evidence="1">
    <location>
        <begin position="181"/>
        <end position="202"/>
    </location>
</feature>
<protein>
    <submittedName>
        <fullName evidence="2">Uncharacterized protein</fullName>
    </submittedName>
</protein>
<evidence type="ECO:0000256" key="1">
    <source>
        <dbReference type="SAM" id="Phobius"/>
    </source>
</evidence>
<gene>
    <name evidence="2" type="ORF">ABEB36_008072</name>
</gene>
<comment type="caution">
    <text evidence="2">The sequence shown here is derived from an EMBL/GenBank/DDBJ whole genome shotgun (WGS) entry which is preliminary data.</text>
</comment>
<keyword evidence="1" id="KW-0472">Membrane</keyword>
<sequence length="226" mass="26003">MVLDFHSLTTLFTLTTLNLRNNKVLNFDEKIIFDSMKKLTEITLGHYTLNCSELSRLVRELHRGKIKIIPGNITNSSNVLGNPCEEHSDLGETIFFKRINSKNNNFLHLNHTRDGSIEFFLRKIESMLENLTAQIQVPCAISFQNVTMSNKIIKDHAVPACISSLVKENNDHSTKSIENNLIVINILLLTVLFCLLYFFIFLKDKNLIRGNNCNLLRHNYKALLRK</sequence>
<evidence type="ECO:0000313" key="3">
    <source>
        <dbReference type="Proteomes" id="UP001566132"/>
    </source>
</evidence>
<keyword evidence="3" id="KW-1185">Reference proteome</keyword>
<dbReference type="SUPFAM" id="SSF52058">
    <property type="entry name" value="L domain-like"/>
    <property type="match status" value="1"/>
</dbReference>
<reference evidence="2 3" key="1">
    <citation type="submission" date="2024-05" db="EMBL/GenBank/DDBJ databases">
        <title>Genetic variation in Jamaican populations of the coffee berry borer (Hypothenemus hampei).</title>
        <authorList>
            <person name="Errbii M."/>
            <person name="Myrie A."/>
        </authorList>
    </citation>
    <scope>NUCLEOTIDE SEQUENCE [LARGE SCALE GENOMIC DNA]</scope>
    <source>
        <strain evidence="2">JA-Hopewell-2020-01-JO</strain>
        <tissue evidence="2">Whole body</tissue>
    </source>
</reference>
<dbReference type="Proteomes" id="UP001566132">
    <property type="component" value="Unassembled WGS sequence"/>
</dbReference>
<keyword evidence="1" id="KW-1133">Transmembrane helix</keyword>
<evidence type="ECO:0000313" key="2">
    <source>
        <dbReference type="EMBL" id="KAL1497045.1"/>
    </source>
</evidence>
<dbReference type="EMBL" id="JBDJPC010000006">
    <property type="protein sequence ID" value="KAL1497045.1"/>
    <property type="molecule type" value="Genomic_DNA"/>
</dbReference>
<organism evidence="2 3">
    <name type="scientific">Hypothenemus hampei</name>
    <name type="common">Coffee berry borer</name>
    <dbReference type="NCBI Taxonomy" id="57062"/>
    <lineage>
        <taxon>Eukaryota</taxon>
        <taxon>Metazoa</taxon>
        <taxon>Ecdysozoa</taxon>
        <taxon>Arthropoda</taxon>
        <taxon>Hexapoda</taxon>
        <taxon>Insecta</taxon>
        <taxon>Pterygota</taxon>
        <taxon>Neoptera</taxon>
        <taxon>Endopterygota</taxon>
        <taxon>Coleoptera</taxon>
        <taxon>Polyphaga</taxon>
        <taxon>Cucujiformia</taxon>
        <taxon>Curculionidae</taxon>
        <taxon>Scolytinae</taxon>
        <taxon>Hypothenemus</taxon>
    </lineage>
</organism>
<dbReference type="AlphaFoldDB" id="A0ABD1EKL7"/>
<name>A0ABD1EKL7_HYPHA</name>